<keyword evidence="1" id="KW-0175">Coiled coil</keyword>
<sequence length="139" mass="15649">MIVNRRWPGRIPGLDAIPEWADPARVLSASFTEYYDREVRRRVDQLGSGVDFGTGHVLDGTVKAWLCGWLSAAERDYEGRRETAELEVDRARARVEPLVMALRTDASEIEDATTALEEARQRIRSLAPARRRAREAGGL</sequence>
<evidence type="ECO:0000313" key="2">
    <source>
        <dbReference type="EMBL" id="ACU75777.1"/>
    </source>
</evidence>
<dbReference type="AlphaFoldDB" id="C7Q3L2"/>
<evidence type="ECO:0000256" key="1">
    <source>
        <dbReference type="SAM" id="Coils"/>
    </source>
</evidence>
<dbReference type="InParanoid" id="C7Q3L2"/>
<evidence type="ECO:0000313" key="3">
    <source>
        <dbReference type="Proteomes" id="UP000000851"/>
    </source>
</evidence>
<dbReference type="HOGENOM" id="CLU_1841513_0_0_11"/>
<dbReference type="STRING" id="479433.Caci_6946"/>
<dbReference type="RefSeq" id="WP_015795505.1">
    <property type="nucleotide sequence ID" value="NC_013131.1"/>
</dbReference>
<reference evidence="2 3" key="1">
    <citation type="journal article" date="2009" name="Stand. Genomic Sci.">
        <title>Complete genome sequence of Catenulispora acidiphila type strain (ID 139908).</title>
        <authorList>
            <person name="Copeland A."/>
            <person name="Lapidus A."/>
            <person name="Glavina Del Rio T."/>
            <person name="Nolan M."/>
            <person name="Lucas S."/>
            <person name="Chen F."/>
            <person name="Tice H."/>
            <person name="Cheng J.F."/>
            <person name="Bruce D."/>
            <person name="Goodwin L."/>
            <person name="Pitluck S."/>
            <person name="Mikhailova N."/>
            <person name="Pati A."/>
            <person name="Ivanova N."/>
            <person name="Mavromatis K."/>
            <person name="Chen A."/>
            <person name="Palaniappan K."/>
            <person name="Chain P."/>
            <person name="Land M."/>
            <person name="Hauser L."/>
            <person name="Chang Y.J."/>
            <person name="Jeffries C.D."/>
            <person name="Chertkov O."/>
            <person name="Brettin T."/>
            <person name="Detter J.C."/>
            <person name="Han C."/>
            <person name="Ali Z."/>
            <person name="Tindall B.J."/>
            <person name="Goker M."/>
            <person name="Bristow J."/>
            <person name="Eisen J.A."/>
            <person name="Markowitz V."/>
            <person name="Hugenholtz P."/>
            <person name="Kyrpides N.C."/>
            <person name="Klenk H.P."/>
        </authorList>
    </citation>
    <scope>NUCLEOTIDE SEQUENCE [LARGE SCALE GENOMIC DNA]</scope>
    <source>
        <strain evidence="3">DSM 44928 / JCM 14897 / NBRC 102108 / NRRL B-24433 / ID139908</strain>
    </source>
</reference>
<protein>
    <submittedName>
        <fullName evidence="2">Uncharacterized protein</fullName>
    </submittedName>
</protein>
<name>C7Q3L2_CATAD</name>
<gene>
    <name evidence="2" type="ordered locus">Caci_6946</name>
</gene>
<feature type="coiled-coil region" evidence="1">
    <location>
        <begin position="74"/>
        <end position="122"/>
    </location>
</feature>
<accession>C7Q3L2</accession>
<dbReference type="Proteomes" id="UP000000851">
    <property type="component" value="Chromosome"/>
</dbReference>
<keyword evidence="3" id="KW-1185">Reference proteome</keyword>
<dbReference type="KEGG" id="cai:Caci_6946"/>
<dbReference type="EMBL" id="CP001700">
    <property type="protein sequence ID" value="ACU75777.1"/>
    <property type="molecule type" value="Genomic_DNA"/>
</dbReference>
<proteinExistence type="predicted"/>
<organism evidence="2 3">
    <name type="scientific">Catenulispora acidiphila (strain DSM 44928 / JCM 14897 / NBRC 102108 / NRRL B-24433 / ID139908)</name>
    <dbReference type="NCBI Taxonomy" id="479433"/>
    <lineage>
        <taxon>Bacteria</taxon>
        <taxon>Bacillati</taxon>
        <taxon>Actinomycetota</taxon>
        <taxon>Actinomycetes</taxon>
        <taxon>Catenulisporales</taxon>
        <taxon>Catenulisporaceae</taxon>
        <taxon>Catenulispora</taxon>
    </lineage>
</organism>